<dbReference type="EMBL" id="DVON01000140">
    <property type="protein sequence ID" value="HIV12731.1"/>
    <property type="molecule type" value="Genomic_DNA"/>
</dbReference>
<keyword evidence="2" id="KW-0472">Membrane</keyword>
<dbReference type="InterPro" id="IPR032111">
    <property type="entry name" value="Clostridium_phage_holin"/>
</dbReference>
<feature type="region of interest" description="Disordered" evidence="1">
    <location>
        <begin position="90"/>
        <end position="129"/>
    </location>
</feature>
<evidence type="ECO:0000313" key="4">
    <source>
        <dbReference type="Proteomes" id="UP000886723"/>
    </source>
</evidence>
<dbReference type="Pfam" id="PF16079">
    <property type="entry name" value="Phage_holin_5_2"/>
    <property type="match status" value="1"/>
</dbReference>
<sequence>MDLTNYVKPELIVVAAVLCILGTAVKKTGVISYRYVPLLNGAAGIAICALYVFATTELSGAADIAMAVFTSVTQGILVTGLATVVCRVTGKDKNGTEGDNRKQEKEEKQTADDTQHSAVPENTKEQQDK</sequence>
<feature type="transmembrane region" description="Helical" evidence="2">
    <location>
        <begin position="6"/>
        <end position="25"/>
    </location>
</feature>
<feature type="compositionally biased region" description="Basic and acidic residues" evidence="1">
    <location>
        <begin position="90"/>
        <end position="115"/>
    </location>
</feature>
<dbReference type="AlphaFoldDB" id="A0A9D1T614"/>
<organism evidence="3 4">
    <name type="scientific">Candidatus Pullilachnospira stercoravium</name>
    <dbReference type="NCBI Taxonomy" id="2840913"/>
    <lineage>
        <taxon>Bacteria</taxon>
        <taxon>Bacillati</taxon>
        <taxon>Bacillota</taxon>
        <taxon>Clostridia</taxon>
        <taxon>Lachnospirales</taxon>
        <taxon>Lachnospiraceae</taxon>
        <taxon>Lachnospiraceae incertae sedis</taxon>
        <taxon>Candidatus Pullilachnospira</taxon>
    </lineage>
</organism>
<evidence type="ECO:0000256" key="2">
    <source>
        <dbReference type="SAM" id="Phobius"/>
    </source>
</evidence>
<dbReference type="Proteomes" id="UP000886723">
    <property type="component" value="Unassembled WGS sequence"/>
</dbReference>
<evidence type="ECO:0000256" key="1">
    <source>
        <dbReference type="SAM" id="MobiDB-lite"/>
    </source>
</evidence>
<proteinExistence type="predicted"/>
<reference evidence="3" key="1">
    <citation type="submission" date="2020-10" db="EMBL/GenBank/DDBJ databases">
        <authorList>
            <person name="Gilroy R."/>
        </authorList>
    </citation>
    <scope>NUCLEOTIDE SEQUENCE</scope>
    <source>
        <strain evidence="3">ChiBcec2-4451</strain>
    </source>
</reference>
<keyword evidence="2" id="KW-1133">Transmembrane helix</keyword>
<accession>A0A9D1T614</accession>
<keyword evidence="2" id="KW-0812">Transmembrane</keyword>
<feature type="transmembrane region" description="Helical" evidence="2">
    <location>
        <begin position="66"/>
        <end position="86"/>
    </location>
</feature>
<evidence type="ECO:0008006" key="5">
    <source>
        <dbReference type="Google" id="ProtNLM"/>
    </source>
</evidence>
<reference evidence="3" key="2">
    <citation type="journal article" date="2021" name="PeerJ">
        <title>Extensive microbial diversity within the chicken gut microbiome revealed by metagenomics and culture.</title>
        <authorList>
            <person name="Gilroy R."/>
            <person name="Ravi A."/>
            <person name="Getino M."/>
            <person name="Pursley I."/>
            <person name="Horton D.L."/>
            <person name="Alikhan N.F."/>
            <person name="Baker D."/>
            <person name="Gharbi K."/>
            <person name="Hall N."/>
            <person name="Watson M."/>
            <person name="Adriaenssens E.M."/>
            <person name="Foster-Nyarko E."/>
            <person name="Jarju S."/>
            <person name="Secka A."/>
            <person name="Antonio M."/>
            <person name="Oren A."/>
            <person name="Chaudhuri R.R."/>
            <person name="La Ragione R."/>
            <person name="Hildebrand F."/>
            <person name="Pallen M.J."/>
        </authorList>
    </citation>
    <scope>NUCLEOTIDE SEQUENCE</scope>
    <source>
        <strain evidence="3">ChiBcec2-4451</strain>
    </source>
</reference>
<comment type="caution">
    <text evidence="3">The sequence shown here is derived from an EMBL/GenBank/DDBJ whole genome shotgun (WGS) entry which is preliminary data.</text>
</comment>
<protein>
    <recommendedName>
        <fullName evidence="5">Holin</fullName>
    </recommendedName>
</protein>
<evidence type="ECO:0000313" key="3">
    <source>
        <dbReference type="EMBL" id="HIV12731.1"/>
    </source>
</evidence>
<feature type="transmembrane region" description="Helical" evidence="2">
    <location>
        <begin position="37"/>
        <end position="54"/>
    </location>
</feature>
<name>A0A9D1T614_9FIRM</name>
<gene>
    <name evidence="3" type="ORF">IAA63_06280</name>
</gene>